<name>A0AAU7GCV4_9MICO</name>
<evidence type="ECO:0000313" key="1">
    <source>
        <dbReference type="EMBL" id="XBM48492.1"/>
    </source>
</evidence>
<gene>
    <name evidence="1" type="ORF">AAME72_01220</name>
</gene>
<dbReference type="EMBL" id="CP157390">
    <property type="protein sequence ID" value="XBM48492.1"/>
    <property type="molecule type" value="Genomic_DNA"/>
</dbReference>
<proteinExistence type="predicted"/>
<protein>
    <submittedName>
        <fullName evidence="1">Uncharacterized protein</fullName>
    </submittedName>
</protein>
<organism evidence="1">
    <name type="scientific">Leifsonia sp. NPDC080035</name>
    <dbReference type="NCBI Taxonomy" id="3143936"/>
    <lineage>
        <taxon>Bacteria</taxon>
        <taxon>Bacillati</taxon>
        <taxon>Actinomycetota</taxon>
        <taxon>Actinomycetes</taxon>
        <taxon>Micrococcales</taxon>
        <taxon>Microbacteriaceae</taxon>
        <taxon>Leifsonia</taxon>
    </lineage>
</organism>
<accession>A0AAU7GCV4</accession>
<reference evidence="1" key="1">
    <citation type="submission" date="2024-05" db="EMBL/GenBank/DDBJ databases">
        <title>The Natural Products Discovery Center: Release of the First 8490 Sequenced Strains for Exploring Actinobacteria Biosynthetic Diversity.</title>
        <authorList>
            <person name="Kalkreuter E."/>
            <person name="Kautsar S.A."/>
            <person name="Yang D."/>
            <person name="Bader C.D."/>
            <person name="Teijaro C.N."/>
            <person name="Fluegel L."/>
            <person name="Davis C.M."/>
            <person name="Simpson J.R."/>
            <person name="Lauterbach L."/>
            <person name="Steele A.D."/>
            <person name="Gui C."/>
            <person name="Meng S."/>
            <person name="Li G."/>
            <person name="Viehrig K."/>
            <person name="Ye F."/>
            <person name="Su P."/>
            <person name="Kiefer A.F."/>
            <person name="Nichols A."/>
            <person name="Cepeda A.J."/>
            <person name="Yan W."/>
            <person name="Fan B."/>
            <person name="Jiang Y."/>
            <person name="Adhikari A."/>
            <person name="Zheng C.-J."/>
            <person name="Schuster L."/>
            <person name="Cowan T.M."/>
            <person name="Smanski M.J."/>
            <person name="Chevrette M.G."/>
            <person name="de Carvalho L.P.S."/>
            <person name="Shen B."/>
        </authorList>
    </citation>
    <scope>NUCLEOTIDE SEQUENCE</scope>
    <source>
        <strain evidence="1">NPDC080035</strain>
    </source>
</reference>
<sequence>MSQVPSGYRLAPTTDGSILESPTYQHWTIADLVELFSHCPPEARLWVMDDEDTVHPLEFLGGDQADVMLS</sequence>
<dbReference type="AlphaFoldDB" id="A0AAU7GCV4"/>
<dbReference type="RefSeq" id="WP_348788442.1">
    <property type="nucleotide sequence ID" value="NZ_CP157390.1"/>
</dbReference>